<evidence type="ECO:0000313" key="5">
    <source>
        <dbReference type="EMBL" id="PKK88965.1"/>
    </source>
</evidence>
<dbReference type="SMART" id="SM00448">
    <property type="entry name" value="REC"/>
    <property type="match status" value="1"/>
</dbReference>
<accession>A0A2N1PKV2</accession>
<dbReference type="CDD" id="cd00156">
    <property type="entry name" value="REC"/>
    <property type="match status" value="1"/>
</dbReference>
<evidence type="ECO:0000256" key="2">
    <source>
        <dbReference type="PROSITE-ProRule" id="PRU00169"/>
    </source>
</evidence>
<dbReference type="SUPFAM" id="SSF52172">
    <property type="entry name" value="CheY-like"/>
    <property type="match status" value="1"/>
</dbReference>
<sequence length="231" mass="25969">MKFLIVEDEDILSRALTRFFSSQGWEVMRVSDGSEAIDAIESYKPDVVLLDIYLPGKNGFDVLTECHVRYPGIIFVTMTGSPREEDYARSTSLGAVTCLKKPFKIEYLRNVMDLASKINIINGAKRELRPKILPVKVSKAVRRLRSRFSHIHDFTYWTALFVFSIATAIAISFWPIYGTKGGEAPKAKEVDVKIEKDYFNFSSGAYRLLGTLDETSSDDRGSSADLEVSAD</sequence>
<keyword evidence="3" id="KW-0472">Membrane</keyword>
<dbReference type="Proteomes" id="UP000233256">
    <property type="component" value="Unassembled WGS sequence"/>
</dbReference>
<name>A0A2N1PKV2_9BACT</name>
<dbReference type="InterPro" id="IPR011006">
    <property type="entry name" value="CheY-like_superfamily"/>
</dbReference>
<dbReference type="GO" id="GO:0000160">
    <property type="term" value="P:phosphorelay signal transduction system"/>
    <property type="evidence" value="ECO:0007669"/>
    <property type="project" value="InterPro"/>
</dbReference>
<dbReference type="AlphaFoldDB" id="A0A2N1PKV2"/>
<feature type="modified residue" description="4-aspartylphosphate" evidence="2">
    <location>
        <position position="51"/>
    </location>
</feature>
<evidence type="ECO:0000313" key="6">
    <source>
        <dbReference type="Proteomes" id="UP000233256"/>
    </source>
</evidence>
<dbReference type="PANTHER" id="PTHR44591">
    <property type="entry name" value="STRESS RESPONSE REGULATOR PROTEIN 1"/>
    <property type="match status" value="1"/>
</dbReference>
<dbReference type="Pfam" id="PF00072">
    <property type="entry name" value="Response_reg"/>
    <property type="match status" value="1"/>
</dbReference>
<protein>
    <recommendedName>
        <fullName evidence="4">Response regulatory domain-containing protein</fullName>
    </recommendedName>
</protein>
<feature type="domain" description="Response regulatory" evidence="4">
    <location>
        <begin position="2"/>
        <end position="116"/>
    </location>
</feature>
<comment type="caution">
    <text evidence="5">The sequence shown here is derived from an EMBL/GenBank/DDBJ whole genome shotgun (WGS) entry which is preliminary data.</text>
</comment>
<keyword evidence="3" id="KW-1133">Transmembrane helix</keyword>
<dbReference type="InterPro" id="IPR001789">
    <property type="entry name" value="Sig_transdc_resp-reg_receiver"/>
</dbReference>
<feature type="transmembrane region" description="Helical" evidence="3">
    <location>
        <begin position="154"/>
        <end position="177"/>
    </location>
</feature>
<keyword evidence="1 2" id="KW-0597">Phosphoprotein</keyword>
<evidence type="ECO:0000259" key="4">
    <source>
        <dbReference type="PROSITE" id="PS50110"/>
    </source>
</evidence>
<organism evidence="5 6">
    <name type="scientific">Candidatus Wallbacteria bacterium HGW-Wallbacteria-1</name>
    <dbReference type="NCBI Taxonomy" id="2013854"/>
    <lineage>
        <taxon>Bacteria</taxon>
        <taxon>Candidatus Walliibacteriota</taxon>
    </lineage>
</organism>
<reference evidence="5 6" key="1">
    <citation type="journal article" date="2017" name="ISME J.">
        <title>Potential for microbial H2 and metal transformations associated with novel bacteria and archaea in deep terrestrial subsurface sediments.</title>
        <authorList>
            <person name="Hernsdorf A.W."/>
            <person name="Amano Y."/>
            <person name="Miyakawa K."/>
            <person name="Ise K."/>
            <person name="Suzuki Y."/>
            <person name="Anantharaman K."/>
            <person name="Probst A."/>
            <person name="Burstein D."/>
            <person name="Thomas B.C."/>
            <person name="Banfield J.F."/>
        </authorList>
    </citation>
    <scope>NUCLEOTIDE SEQUENCE [LARGE SCALE GENOMIC DNA]</scope>
    <source>
        <strain evidence="5">HGW-Wallbacteria-1</strain>
    </source>
</reference>
<keyword evidence="3" id="KW-0812">Transmembrane</keyword>
<gene>
    <name evidence="5" type="ORF">CVV64_16480</name>
</gene>
<evidence type="ECO:0000256" key="1">
    <source>
        <dbReference type="ARBA" id="ARBA00022553"/>
    </source>
</evidence>
<dbReference type="EMBL" id="PGXC01000029">
    <property type="protein sequence ID" value="PKK88965.1"/>
    <property type="molecule type" value="Genomic_DNA"/>
</dbReference>
<evidence type="ECO:0000256" key="3">
    <source>
        <dbReference type="SAM" id="Phobius"/>
    </source>
</evidence>
<dbReference type="InterPro" id="IPR050595">
    <property type="entry name" value="Bact_response_regulator"/>
</dbReference>
<dbReference type="PANTHER" id="PTHR44591:SF3">
    <property type="entry name" value="RESPONSE REGULATORY DOMAIN-CONTAINING PROTEIN"/>
    <property type="match status" value="1"/>
</dbReference>
<dbReference type="Gene3D" id="3.40.50.2300">
    <property type="match status" value="1"/>
</dbReference>
<dbReference type="PROSITE" id="PS50110">
    <property type="entry name" value="RESPONSE_REGULATORY"/>
    <property type="match status" value="1"/>
</dbReference>
<proteinExistence type="predicted"/>